<dbReference type="FunFam" id="3.90.226.10:FF:000009">
    <property type="entry name" value="Carnitinyl-CoA dehydratase"/>
    <property type="match status" value="1"/>
</dbReference>
<evidence type="ECO:0000313" key="5">
    <source>
        <dbReference type="EMBL" id="PSR22923.1"/>
    </source>
</evidence>
<dbReference type="InterPro" id="IPR014748">
    <property type="entry name" value="Enoyl-CoA_hydra_C"/>
</dbReference>
<sequence>MLTTLDVQHDGAIVVVRLNRNEALNAISEEMVKDFGDMIDQVSHMSETRVLVLTGSLQAFSAGADLKEISRIGNTWNVMEHFLDEFNEVLHRLERLPKIVVAAIAGVAYGGGLELALAADFRILSPGTRLALPEVRIGVMPGAGGTQRLPRLIGYQRAKYMALAGTPIDATTALGWGLADVVCHSSEDLMDATRAFCAPFLQNAPLSLGAIKEAVLAGRDADLITGLSIERHHLKDLYQSFDAREGIQAFNERRRPLFRGE</sequence>
<evidence type="ECO:0000256" key="4">
    <source>
        <dbReference type="RuleBase" id="RU003707"/>
    </source>
</evidence>
<dbReference type="Gene3D" id="1.10.12.10">
    <property type="entry name" value="Lyase 2-enoyl-coa Hydratase, Chain A, domain 2"/>
    <property type="match status" value="1"/>
</dbReference>
<gene>
    <name evidence="5" type="ORF">C7B45_04700</name>
</gene>
<dbReference type="InterPro" id="IPR029045">
    <property type="entry name" value="ClpP/crotonase-like_dom_sf"/>
</dbReference>
<keyword evidence="3 5" id="KW-0456">Lyase</keyword>
<evidence type="ECO:0000256" key="1">
    <source>
        <dbReference type="ARBA" id="ARBA00005189"/>
    </source>
</evidence>
<protein>
    <submittedName>
        <fullName evidence="5">Enoyl-CoA hydratase</fullName>
        <ecNumber evidence="5">4.2.1.17</ecNumber>
    </submittedName>
</protein>
<comment type="pathway">
    <text evidence="1">Lipid metabolism.</text>
</comment>
<dbReference type="EMBL" id="PXYV01000010">
    <property type="protein sequence ID" value="PSR22923.1"/>
    <property type="molecule type" value="Genomic_DNA"/>
</dbReference>
<dbReference type="InterPro" id="IPR001753">
    <property type="entry name" value="Enoyl-CoA_hydra/iso"/>
</dbReference>
<dbReference type="GO" id="GO:0006635">
    <property type="term" value="P:fatty acid beta-oxidation"/>
    <property type="evidence" value="ECO:0007669"/>
    <property type="project" value="TreeGrafter"/>
</dbReference>
<comment type="caution">
    <text evidence="5">The sequence shown here is derived from an EMBL/GenBank/DDBJ whole genome shotgun (WGS) entry which is preliminary data.</text>
</comment>
<evidence type="ECO:0000256" key="2">
    <source>
        <dbReference type="ARBA" id="ARBA00005254"/>
    </source>
</evidence>
<dbReference type="Proteomes" id="UP000241848">
    <property type="component" value="Unassembled WGS sequence"/>
</dbReference>
<reference evidence="5 6" key="1">
    <citation type="journal article" date="2014" name="BMC Genomics">
        <title>Comparison of environmental and isolate Sulfobacillus genomes reveals diverse carbon, sulfur, nitrogen, and hydrogen metabolisms.</title>
        <authorList>
            <person name="Justice N.B."/>
            <person name="Norman A."/>
            <person name="Brown C.T."/>
            <person name="Singh A."/>
            <person name="Thomas B.C."/>
            <person name="Banfield J.F."/>
        </authorList>
    </citation>
    <scope>NUCLEOTIDE SEQUENCE [LARGE SCALE GENOMIC DNA]</scope>
    <source>
        <strain evidence="5">AMDSBA3</strain>
    </source>
</reference>
<proteinExistence type="inferred from homology"/>
<dbReference type="InterPro" id="IPR018376">
    <property type="entry name" value="Enoyl-CoA_hyd/isom_CS"/>
</dbReference>
<dbReference type="CDD" id="cd06558">
    <property type="entry name" value="crotonase-like"/>
    <property type="match status" value="1"/>
</dbReference>
<dbReference type="SUPFAM" id="SSF52096">
    <property type="entry name" value="ClpP/crotonase"/>
    <property type="match status" value="1"/>
</dbReference>
<dbReference type="PANTHER" id="PTHR11941:SF54">
    <property type="entry name" value="ENOYL-COA HYDRATASE, MITOCHONDRIAL"/>
    <property type="match status" value="1"/>
</dbReference>
<name>A0A2T2WL09_9FIRM</name>
<dbReference type="EC" id="4.2.1.17" evidence="5"/>
<evidence type="ECO:0000313" key="6">
    <source>
        <dbReference type="Proteomes" id="UP000241848"/>
    </source>
</evidence>
<accession>A0A2T2WL09</accession>
<dbReference type="GO" id="GO:0004300">
    <property type="term" value="F:enoyl-CoA hydratase activity"/>
    <property type="evidence" value="ECO:0007669"/>
    <property type="project" value="UniProtKB-EC"/>
</dbReference>
<dbReference type="PANTHER" id="PTHR11941">
    <property type="entry name" value="ENOYL-COA HYDRATASE-RELATED"/>
    <property type="match status" value="1"/>
</dbReference>
<dbReference type="AlphaFoldDB" id="A0A2T2WL09"/>
<organism evidence="5 6">
    <name type="scientific">Sulfobacillus acidophilus</name>
    <dbReference type="NCBI Taxonomy" id="53633"/>
    <lineage>
        <taxon>Bacteria</taxon>
        <taxon>Bacillati</taxon>
        <taxon>Bacillota</taxon>
        <taxon>Clostridia</taxon>
        <taxon>Eubacteriales</taxon>
        <taxon>Clostridiales Family XVII. Incertae Sedis</taxon>
        <taxon>Sulfobacillus</taxon>
    </lineage>
</organism>
<dbReference type="PROSITE" id="PS00166">
    <property type="entry name" value="ENOYL_COA_HYDRATASE"/>
    <property type="match status" value="1"/>
</dbReference>
<dbReference type="Gene3D" id="3.90.226.10">
    <property type="entry name" value="2-enoyl-CoA Hydratase, Chain A, domain 1"/>
    <property type="match status" value="1"/>
</dbReference>
<dbReference type="Pfam" id="PF00378">
    <property type="entry name" value="ECH_1"/>
    <property type="match status" value="1"/>
</dbReference>
<comment type="similarity">
    <text evidence="2 4">Belongs to the enoyl-CoA hydratase/isomerase family.</text>
</comment>
<evidence type="ECO:0000256" key="3">
    <source>
        <dbReference type="ARBA" id="ARBA00023239"/>
    </source>
</evidence>